<dbReference type="Proteomes" id="UP000631300">
    <property type="component" value="Unassembled WGS sequence"/>
</dbReference>
<evidence type="ECO:0000259" key="1">
    <source>
        <dbReference type="Pfam" id="PF03886"/>
    </source>
</evidence>
<dbReference type="EMBL" id="BMXP01000001">
    <property type="protein sequence ID" value="GGW75036.1"/>
    <property type="molecule type" value="Genomic_DNA"/>
</dbReference>
<evidence type="ECO:0000313" key="3">
    <source>
        <dbReference type="Proteomes" id="UP000631300"/>
    </source>
</evidence>
<comment type="caution">
    <text evidence="2">The sequence shown here is derived from an EMBL/GenBank/DDBJ whole genome shotgun (WGS) entry which is preliminary data.</text>
</comment>
<sequence length="189" mass="21062">MPVLRRLVLIGILTILGGCASRAVELHYYMLHSPQAAQSSQPDSQIAVVLGDITLPDYLRQRQLAYQTSPTTLHFASQHVWSSPQDEAIHRLLTNALRDQQIAVVTPDRHQASPSPVTLSIIIDDFIPSWEGQLILKGEYIIAYPGQKDTLRTFDYRTTLTQDGFAHSVAKMRTLITELGARLGSEISE</sequence>
<dbReference type="Gene3D" id="3.40.50.10610">
    <property type="entry name" value="ABC-type transport auxiliary lipoprotein component"/>
    <property type="match status" value="1"/>
</dbReference>
<dbReference type="InterPro" id="IPR005586">
    <property type="entry name" value="ABC_trans_aux"/>
</dbReference>
<evidence type="ECO:0000313" key="2">
    <source>
        <dbReference type="EMBL" id="GGW75036.1"/>
    </source>
</evidence>
<organism evidence="2 3">
    <name type="scientific">Alteromonas halophila</name>
    <dbReference type="NCBI Taxonomy" id="516698"/>
    <lineage>
        <taxon>Bacteria</taxon>
        <taxon>Pseudomonadati</taxon>
        <taxon>Pseudomonadota</taxon>
        <taxon>Gammaproteobacteria</taxon>
        <taxon>Alteromonadales</taxon>
        <taxon>Alteromonadaceae</taxon>
        <taxon>Alteromonas/Salinimonas group</taxon>
        <taxon>Alteromonas</taxon>
    </lineage>
</organism>
<reference evidence="2" key="1">
    <citation type="journal article" date="2014" name="Int. J. Syst. Evol. Microbiol.">
        <title>Complete genome sequence of Corynebacterium casei LMG S-19264T (=DSM 44701T), isolated from a smear-ripened cheese.</title>
        <authorList>
            <consortium name="US DOE Joint Genome Institute (JGI-PGF)"/>
            <person name="Walter F."/>
            <person name="Albersmeier A."/>
            <person name="Kalinowski J."/>
            <person name="Ruckert C."/>
        </authorList>
    </citation>
    <scope>NUCLEOTIDE SEQUENCE</scope>
    <source>
        <strain evidence="2">KCTC 22164</strain>
    </source>
</reference>
<dbReference type="Pfam" id="PF03886">
    <property type="entry name" value="ABC_trans_aux"/>
    <property type="match status" value="1"/>
</dbReference>
<gene>
    <name evidence="2" type="ORF">GCM10007391_04030</name>
</gene>
<proteinExistence type="predicted"/>
<keyword evidence="3" id="KW-1185">Reference proteome</keyword>
<accession>A0A918MVX2</accession>
<name>A0A918MVX2_9ALTE</name>
<dbReference type="RefSeq" id="WP_189403412.1">
    <property type="nucleotide sequence ID" value="NZ_BMXP01000001.1"/>
</dbReference>
<protein>
    <recommendedName>
        <fullName evidence="1">ABC-type transport auxiliary lipoprotein component domain-containing protein</fullName>
    </recommendedName>
</protein>
<dbReference type="SUPFAM" id="SSF159594">
    <property type="entry name" value="XCC0632-like"/>
    <property type="match status" value="1"/>
</dbReference>
<dbReference type="PROSITE" id="PS51257">
    <property type="entry name" value="PROKAR_LIPOPROTEIN"/>
    <property type="match status" value="1"/>
</dbReference>
<feature type="domain" description="ABC-type transport auxiliary lipoprotein component" evidence="1">
    <location>
        <begin position="29"/>
        <end position="182"/>
    </location>
</feature>
<reference evidence="2" key="2">
    <citation type="submission" date="2020-09" db="EMBL/GenBank/DDBJ databases">
        <authorList>
            <person name="Sun Q."/>
            <person name="Kim S."/>
        </authorList>
    </citation>
    <scope>NUCLEOTIDE SEQUENCE</scope>
    <source>
        <strain evidence="2">KCTC 22164</strain>
    </source>
</reference>
<dbReference type="AlphaFoldDB" id="A0A918MVX2"/>